<protein>
    <submittedName>
        <fullName evidence="1">Uncharacterized protein</fullName>
    </submittedName>
</protein>
<sequence>MPDVEAPAKAAITRISKVRPNQINHSVSLADLQTILILSRSPASYHCFASRPLTKGCIYLMNSVKISGKVSPFSYEFGYLCFRIMVLALGACLLNDQGQLESVMTDMATDQKKLLAHMFSSRVAILIEDAVNHGGGRGRETYNCILGWSQCQDHPKIEEIISTTDTGLLLALLWGDREQFLQVIPSTLSPGPCGVMYTLWRYIVYQRHRQEISESEVKKLTLHYTDLLWRAQFSATLNQRNAFCLLHSWNHHGFKLWDNTPKCINTEDSRMVVKVLGRQMLDLGTSIALANISTALNYIYHHLTSIIDCEDEIPALIVGVIRQMWFYFLQCKSSEEEVAIVVVISEAFDWLRS</sequence>
<organism evidence="1 2">
    <name type="scientific">Rhizoctonia solani</name>
    <dbReference type="NCBI Taxonomy" id="456999"/>
    <lineage>
        <taxon>Eukaryota</taxon>
        <taxon>Fungi</taxon>
        <taxon>Dikarya</taxon>
        <taxon>Basidiomycota</taxon>
        <taxon>Agaricomycotina</taxon>
        <taxon>Agaricomycetes</taxon>
        <taxon>Cantharellales</taxon>
        <taxon>Ceratobasidiaceae</taxon>
        <taxon>Rhizoctonia</taxon>
    </lineage>
</organism>
<evidence type="ECO:0000313" key="2">
    <source>
        <dbReference type="Proteomes" id="UP000663888"/>
    </source>
</evidence>
<proteinExistence type="predicted"/>
<gene>
    <name evidence="1" type="ORF">RDB_LOCUS109711</name>
</gene>
<dbReference type="EMBL" id="CAJMWX010001166">
    <property type="protein sequence ID" value="CAE6472342.1"/>
    <property type="molecule type" value="Genomic_DNA"/>
</dbReference>
<dbReference type="Proteomes" id="UP000663888">
    <property type="component" value="Unassembled WGS sequence"/>
</dbReference>
<evidence type="ECO:0000313" key="1">
    <source>
        <dbReference type="EMBL" id="CAE6472342.1"/>
    </source>
</evidence>
<name>A0A8H3GY69_9AGAM</name>
<dbReference type="AlphaFoldDB" id="A0A8H3GY69"/>
<comment type="caution">
    <text evidence="1">The sequence shown here is derived from an EMBL/GenBank/DDBJ whole genome shotgun (WGS) entry which is preliminary data.</text>
</comment>
<reference evidence="1" key="1">
    <citation type="submission" date="2021-01" db="EMBL/GenBank/DDBJ databases">
        <authorList>
            <person name="Kaushik A."/>
        </authorList>
    </citation>
    <scope>NUCLEOTIDE SEQUENCE</scope>
    <source>
        <strain evidence="1">AG4-R118</strain>
    </source>
</reference>
<accession>A0A8H3GY69</accession>